<dbReference type="EMBL" id="JAJEQR010000016">
    <property type="protein sequence ID" value="MCC2230733.1"/>
    <property type="molecule type" value="Genomic_DNA"/>
</dbReference>
<evidence type="ECO:0000313" key="3">
    <source>
        <dbReference type="EMBL" id="MCC2230733.1"/>
    </source>
</evidence>
<dbReference type="RefSeq" id="WP_308453371.1">
    <property type="nucleotide sequence ID" value="NZ_JAJEQR010000016.1"/>
</dbReference>
<feature type="coiled-coil region" evidence="1">
    <location>
        <begin position="175"/>
        <end position="330"/>
    </location>
</feature>
<dbReference type="Proteomes" id="UP001198182">
    <property type="component" value="Unassembled WGS sequence"/>
</dbReference>
<evidence type="ECO:0000256" key="1">
    <source>
        <dbReference type="SAM" id="Coils"/>
    </source>
</evidence>
<keyword evidence="2" id="KW-1133">Transmembrane helix</keyword>
<reference evidence="3" key="1">
    <citation type="submission" date="2021-10" db="EMBL/GenBank/DDBJ databases">
        <title>Anaerobic single-cell dispensing facilitates the cultivation of human gut bacteria.</title>
        <authorList>
            <person name="Afrizal A."/>
        </authorList>
    </citation>
    <scope>NUCLEOTIDE SEQUENCE</scope>
    <source>
        <strain evidence="3">CLA-AA-H215</strain>
    </source>
</reference>
<dbReference type="Pfam" id="PF06541">
    <property type="entry name" value="ABC_trans_CmpB"/>
    <property type="match status" value="1"/>
</dbReference>
<keyword evidence="1" id="KW-0175">Coiled coil</keyword>
<proteinExistence type="predicted"/>
<gene>
    <name evidence="3" type="ORF">LKD81_06925</name>
</gene>
<dbReference type="SUPFAM" id="SSF58113">
    <property type="entry name" value="Apolipoprotein A-I"/>
    <property type="match status" value="1"/>
</dbReference>
<dbReference type="Gene3D" id="1.20.120.20">
    <property type="entry name" value="Apolipoprotein"/>
    <property type="match status" value="1"/>
</dbReference>
<organism evidence="3 4">
    <name type="scientific">Hominifimenecus microfluidus</name>
    <dbReference type="NCBI Taxonomy" id="2885348"/>
    <lineage>
        <taxon>Bacteria</taxon>
        <taxon>Bacillati</taxon>
        <taxon>Bacillota</taxon>
        <taxon>Clostridia</taxon>
        <taxon>Lachnospirales</taxon>
        <taxon>Lachnospiraceae</taxon>
        <taxon>Hominifimenecus</taxon>
    </lineage>
</organism>
<dbReference type="AlphaFoldDB" id="A0AAE3EAB4"/>
<accession>A0AAE3EAB4</accession>
<evidence type="ECO:0000256" key="2">
    <source>
        <dbReference type="SAM" id="Phobius"/>
    </source>
</evidence>
<feature type="transmembrane region" description="Helical" evidence="2">
    <location>
        <begin position="6"/>
        <end position="28"/>
    </location>
</feature>
<keyword evidence="2" id="KW-0472">Membrane</keyword>
<feature type="transmembrane region" description="Helical" evidence="2">
    <location>
        <begin position="138"/>
        <end position="159"/>
    </location>
</feature>
<protein>
    <submittedName>
        <fullName evidence="3">Uncharacterized protein</fullName>
    </submittedName>
</protein>
<evidence type="ECO:0000313" key="4">
    <source>
        <dbReference type="Proteomes" id="UP001198182"/>
    </source>
</evidence>
<keyword evidence="4" id="KW-1185">Reference proteome</keyword>
<comment type="caution">
    <text evidence="3">The sequence shown here is derived from an EMBL/GenBank/DDBJ whole genome shotgun (WGS) entry which is preliminary data.</text>
</comment>
<dbReference type="InterPro" id="IPR010540">
    <property type="entry name" value="CmpB_TMEM229"/>
</dbReference>
<feature type="transmembrane region" description="Helical" evidence="2">
    <location>
        <begin position="69"/>
        <end position="93"/>
    </location>
</feature>
<feature type="transmembrane region" description="Helical" evidence="2">
    <location>
        <begin position="40"/>
        <end position="63"/>
    </location>
</feature>
<name>A0AAE3EAB4_9FIRM</name>
<keyword evidence="2" id="KW-0812">Transmembrane</keyword>
<feature type="transmembrane region" description="Helical" evidence="2">
    <location>
        <begin position="105"/>
        <end position="126"/>
    </location>
</feature>
<sequence length="383" mass="44178">MYSYTWLQWLLFFYLYCFFGWVWESCYVSAKKHHWVNRGFLHLPLLPIYGSGAIVVLFVSLPIRDNPVLVYFAGAAAATVLELVVGLAMEQLFKVKYWDYSNQKFNYKGVICLSSTLFWGVLSVFLMEVAQKPIERAVLSLSTPLLAAIVSVISVAFIYDTVISTKAALDLAKVLTSIEQAKKAMAEELRNMEEKAAAYMDEAKENLEVRMDEAKENFAVRMDEARENLAVRMDEARENIGARVDEARENRAIRREQSLEEREVRRANIAARMDEAKENIAIRVDEARENLATRMDGARENMAVRKELSREEREARREAARQYMEEYQQKKVAFLSAQQERLDALMEKAYKVSKGAAKRNPGMSSRWFGDSIQRLRDRSVRKK</sequence>